<dbReference type="PANTHER" id="PTHR33734">
    <property type="entry name" value="LYSM DOMAIN-CONTAINING GPI-ANCHORED PROTEIN 2"/>
    <property type="match status" value="1"/>
</dbReference>
<dbReference type="SUPFAM" id="SSF54106">
    <property type="entry name" value="LysM domain"/>
    <property type="match status" value="2"/>
</dbReference>
<keyword evidence="2" id="KW-0732">Signal</keyword>
<organism evidence="4 5">
    <name type="scientific">Aerococcus christensenii</name>
    <dbReference type="NCBI Taxonomy" id="87541"/>
    <lineage>
        <taxon>Bacteria</taxon>
        <taxon>Bacillati</taxon>
        <taxon>Bacillota</taxon>
        <taxon>Bacilli</taxon>
        <taxon>Lactobacillales</taxon>
        <taxon>Aerococcaceae</taxon>
        <taxon>Aerococcus</taxon>
    </lineage>
</organism>
<name>A0A133XZY6_9LACT</name>
<feature type="domain" description="LysM" evidence="3">
    <location>
        <begin position="105"/>
        <end position="149"/>
    </location>
</feature>
<dbReference type="Proteomes" id="UP000070422">
    <property type="component" value="Unassembled WGS sequence"/>
</dbReference>
<feature type="chain" id="PRO_5007459915" evidence="2">
    <location>
        <begin position="28"/>
        <end position="518"/>
    </location>
</feature>
<evidence type="ECO:0000256" key="1">
    <source>
        <dbReference type="SAM" id="MobiDB-lite"/>
    </source>
</evidence>
<dbReference type="GO" id="GO:0008932">
    <property type="term" value="F:lytic endotransglycosylase activity"/>
    <property type="evidence" value="ECO:0007669"/>
    <property type="project" value="TreeGrafter"/>
</dbReference>
<accession>A0A133XZY6</accession>
<dbReference type="EMBL" id="LSCQ01000042">
    <property type="protein sequence ID" value="KXB36470.1"/>
    <property type="molecule type" value="Genomic_DNA"/>
</dbReference>
<dbReference type="STRING" id="87541.AWM71_00790"/>
<dbReference type="PANTHER" id="PTHR33734:SF22">
    <property type="entry name" value="MEMBRANE-BOUND LYTIC MUREIN TRANSGLYCOSYLASE D"/>
    <property type="match status" value="1"/>
</dbReference>
<feature type="signal peptide" evidence="2">
    <location>
        <begin position="1"/>
        <end position="27"/>
    </location>
</feature>
<dbReference type="PATRIC" id="fig|87541.4.peg.830"/>
<feature type="region of interest" description="Disordered" evidence="1">
    <location>
        <begin position="285"/>
        <end position="348"/>
    </location>
</feature>
<protein>
    <submittedName>
        <fullName evidence="4">LysM domain protein</fullName>
    </submittedName>
</protein>
<dbReference type="CDD" id="cd00118">
    <property type="entry name" value="LysM"/>
    <property type="match status" value="2"/>
</dbReference>
<gene>
    <name evidence="4" type="ORF">HMPREF3187_00838</name>
</gene>
<dbReference type="PROSITE" id="PS51782">
    <property type="entry name" value="LYSM"/>
    <property type="match status" value="2"/>
</dbReference>
<feature type="compositionally biased region" description="Polar residues" evidence="1">
    <location>
        <begin position="285"/>
        <end position="297"/>
    </location>
</feature>
<dbReference type="InterPro" id="IPR046254">
    <property type="entry name" value="DUF6287"/>
</dbReference>
<evidence type="ECO:0000313" key="5">
    <source>
        <dbReference type="Proteomes" id="UP000070422"/>
    </source>
</evidence>
<evidence type="ECO:0000256" key="2">
    <source>
        <dbReference type="SAM" id="SignalP"/>
    </source>
</evidence>
<dbReference type="AlphaFoldDB" id="A0A133XZY6"/>
<dbReference type="Pfam" id="PF01476">
    <property type="entry name" value="LysM"/>
    <property type="match status" value="2"/>
</dbReference>
<comment type="caution">
    <text evidence="4">The sequence shown here is derived from an EMBL/GenBank/DDBJ whole genome shotgun (WGS) entry which is preliminary data.</text>
</comment>
<dbReference type="OrthoDB" id="2145421at2"/>
<proteinExistence type="predicted"/>
<evidence type="ECO:0000259" key="3">
    <source>
        <dbReference type="PROSITE" id="PS51782"/>
    </source>
</evidence>
<sequence length="518" mass="57330">MRTNKKSFNKWLSLASVSLLSAITLQAVDSEPVDAVTGEWQQENRTFSSVNEAMSYGQAHANWSQYKQYRVSYVGPRQFVLKWELRTPKKAAVATPSAQPIQKQGTYTVQAGDSLWRISQKCGVSVADLMRWNGVNGQTMLQIGDKLQVTGPVTTPTPARPVKVNTQKAFVRDAHHFDSVQKALDYGKSIFNWRKYRQFYVRQKGSQDFIIDWELKDGGKVQPAVKVQKTSPTSSASLYTVQAGDSLWKISRRYGVSVLDLMAWNKLGDDFMLYPGDHLIVADPATSSSPLQTTSQAPKEEAPSKVTQTPAKEETTPQVETPSSQDEASSQAVAVLSSEEAGKLREKQPTALMSKNFASKEEAIAYGNKHIDTSKYQGFYLVHDANPESYYPESYYIEWQLKVNQPEVHAASGIDLTAIDHGDFSSIAGAWQNDRGETYIFNKAGLVSPNEQVARYAEEGDKGYSYGIIGKGKAHGGAALQILPKGKKSAMGGSTYDRDALVVEQSVSEESHPFYKVF</sequence>
<dbReference type="SMART" id="SM00257">
    <property type="entry name" value="LysM"/>
    <property type="match status" value="2"/>
</dbReference>
<feature type="domain" description="LysM" evidence="3">
    <location>
        <begin position="237"/>
        <end position="281"/>
    </location>
</feature>
<dbReference type="InterPro" id="IPR036779">
    <property type="entry name" value="LysM_dom_sf"/>
</dbReference>
<dbReference type="Pfam" id="PF19804">
    <property type="entry name" value="DUF6287"/>
    <property type="match status" value="1"/>
</dbReference>
<dbReference type="InterPro" id="IPR018392">
    <property type="entry name" value="LysM"/>
</dbReference>
<dbReference type="RefSeq" id="WP_060936775.1">
    <property type="nucleotide sequence ID" value="NZ_JASOZP010000026.1"/>
</dbReference>
<feature type="compositionally biased region" description="Polar residues" evidence="1">
    <location>
        <begin position="305"/>
        <end position="332"/>
    </location>
</feature>
<reference evidence="4 5" key="1">
    <citation type="submission" date="2016-01" db="EMBL/GenBank/DDBJ databases">
        <authorList>
            <person name="Oliw E.H."/>
        </authorList>
    </citation>
    <scope>NUCLEOTIDE SEQUENCE [LARGE SCALE GENOMIC DNA]</scope>
    <source>
        <strain evidence="4 5">KA00635</strain>
    </source>
</reference>
<dbReference type="Gene3D" id="3.10.350.10">
    <property type="entry name" value="LysM domain"/>
    <property type="match status" value="2"/>
</dbReference>
<evidence type="ECO:0000313" key="4">
    <source>
        <dbReference type="EMBL" id="KXB36470.1"/>
    </source>
</evidence>